<comment type="caution">
    <text evidence="1">The sequence shown here is derived from an EMBL/GenBank/DDBJ whole genome shotgun (WGS) entry which is preliminary data.</text>
</comment>
<dbReference type="AlphaFoldDB" id="A0A0L0NSX6"/>
<organism evidence="1 2">
    <name type="scientific">Candidozyma auris</name>
    <name type="common">Yeast</name>
    <name type="synonym">Candida auris</name>
    <dbReference type="NCBI Taxonomy" id="498019"/>
    <lineage>
        <taxon>Eukaryota</taxon>
        <taxon>Fungi</taxon>
        <taxon>Dikarya</taxon>
        <taxon>Ascomycota</taxon>
        <taxon>Saccharomycotina</taxon>
        <taxon>Pichiomycetes</taxon>
        <taxon>Metschnikowiaceae</taxon>
        <taxon>Candidozyma</taxon>
    </lineage>
</organism>
<sequence length="41" mass="4143">MLIARGGKVRSGPTAGEGGGTRIMGEAMAVILLVLTQIFGL</sequence>
<evidence type="ECO:0000313" key="2">
    <source>
        <dbReference type="Proteomes" id="UP000037122"/>
    </source>
</evidence>
<dbReference type="Proteomes" id="UP000037122">
    <property type="component" value="Unassembled WGS sequence"/>
</dbReference>
<protein>
    <submittedName>
        <fullName evidence="1">Uncharacterized protein</fullName>
    </submittedName>
</protein>
<accession>A0A0L0NSX6</accession>
<name>A0A0L0NSX6_CANAR</name>
<gene>
    <name evidence="1" type="ORF">QG37_06497</name>
</gene>
<dbReference type="VEuPathDB" id="FungiDB:QG37_06497"/>
<dbReference type="EMBL" id="LGST01000043">
    <property type="protein sequence ID" value="KND97277.1"/>
    <property type="molecule type" value="Genomic_DNA"/>
</dbReference>
<reference evidence="2" key="1">
    <citation type="journal article" date="2015" name="BMC Genomics">
        <title>Draft genome of a commonly misdiagnosed multidrug resistant pathogen Candida auris.</title>
        <authorList>
            <person name="Chatterjee S."/>
            <person name="Alampalli S.V."/>
            <person name="Nageshan R.K."/>
            <person name="Chettiar S.T."/>
            <person name="Joshi S."/>
            <person name="Tatu U.S."/>
        </authorList>
    </citation>
    <scope>NUCLEOTIDE SEQUENCE [LARGE SCALE GENOMIC DNA]</scope>
    <source>
        <strain evidence="2">6684</strain>
    </source>
</reference>
<evidence type="ECO:0000313" key="1">
    <source>
        <dbReference type="EMBL" id="KND97277.1"/>
    </source>
</evidence>
<proteinExistence type="predicted"/>